<dbReference type="SUPFAM" id="SSF51294">
    <property type="entry name" value="Hedgehog/intein (Hint) domain"/>
    <property type="match status" value="1"/>
</dbReference>
<dbReference type="EMBL" id="BROH01000002">
    <property type="protein sequence ID" value="GKY87136.1"/>
    <property type="molecule type" value="Genomic_DNA"/>
</dbReference>
<evidence type="ECO:0000313" key="2">
    <source>
        <dbReference type="EMBL" id="GKY87136.1"/>
    </source>
</evidence>
<comment type="caution">
    <text evidence="2">The sequence shown here is derived from an EMBL/GenBank/DDBJ whole genome shotgun (WGS) entry which is preliminary data.</text>
</comment>
<dbReference type="InterPro" id="IPR036844">
    <property type="entry name" value="Hint_dom_sf"/>
</dbReference>
<protein>
    <recommendedName>
        <fullName evidence="1">Hedgehog/Intein (Hint) domain-containing protein</fullName>
    </recommendedName>
</protein>
<dbReference type="Proteomes" id="UP001144205">
    <property type="component" value="Unassembled WGS sequence"/>
</dbReference>
<dbReference type="InterPro" id="IPR028992">
    <property type="entry name" value="Hedgehog/Intein_dom"/>
</dbReference>
<dbReference type="Pfam" id="PF13403">
    <property type="entry name" value="Hint_2"/>
    <property type="match status" value="1"/>
</dbReference>
<dbReference type="RefSeq" id="WP_281841112.1">
    <property type="nucleotide sequence ID" value="NZ_BROH01000002.1"/>
</dbReference>
<reference evidence="2" key="1">
    <citation type="journal article" date="2023" name="Int. J. Syst. Evol. Microbiol.">
        <title>Sinisalibacter aestuarii sp. nov., isolated from estuarine sediment of the Arakawa River.</title>
        <authorList>
            <person name="Arafat S.T."/>
            <person name="Hirano S."/>
            <person name="Sato A."/>
            <person name="Takeuchi K."/>
            <person name="Yasuda T."/>
            <person name="Terahara T."/>
            <person name="Hamada M."/>
            <person name="Kobayashi T."/>
        </authorList>
    </citation>
    <scope>NUCLEOTIDE SEQUENCE</scope>
    <source>
        <strain evidence="2">B-399</strain>
    </source>
</reference>
<keyword evidence="3" id="KW-1185">Reference proteome</keyword>
<sequence length="356" mass="37088">MASGSNVIEVDGDYFGMATGGHVGSGSNSSTFDHAPGDTTNLVITGYPDDSAPYVFEVGDRFDLSWDSPSGGGLLTGATVVRSDAVDPATTGCEGFAVVFEGRDDNGNIVQVLWSPDVNVSDWYWANYSSYAPPSFYNTDQDPATRYQMVCFEAATRVATPGGPRPVGGLAPGDLVTTVDAGPMPLRWVARQRRPGIGADMPLRFAPGVLGNSAPLVVSPQHRVLLAGPLVELFTGAAEMLVPAKALASRPGVRREMRAGVVYVNLLFDSHALVLAEGAEVESLLYGPVAEAALTGASVAGDAVARRLLGRKPGYQRAVRPVLSLRDAVALVALLGTGPLVVGTPRARAGPLRAAV</sequence>
<evidence type="ECO:0000313" key="3">
    <source>
        <dbReference type="Proteomes" id="UP001144205"/>
    </source>
</evidence>
<name>A0ABQ5LQ78_9RHOB</name>
<evidence type="ECO:0000259" key="1">
    <source>
        <dbReference type="Pfam" id="PF13403"/>
    </source>
</evidence>
<feature type="domain" description="Hedgehog/Intein (Hint)" evidence="1">
    <location>
        <begin position="150"/>
        <end position="287"/>
    </location>
</feature>
<gene>
    <name evidence="2" type="ORF">STA1M1_10050</name>
</gene>
<proteinExistence type="predicted"/>
<accession>A0ABQ5LQ78</accession>
<organism evidence="2 3">
    <name type="scientific">Sinisalibacter aestuarii</name>
    <dbReference type="NCBI Taxonomy" id="2949426"/>
    <lineage>
        <taxon>Bacteria</taxon>
        <taxon>Pseudomonadati</taxon>
        <taxon>Pseudomonadota</taxon>
        <taxon>Alphaproteobacteria</taxon>
        <taxon>Rhodobacterales</taxon>
        <taxon>Roseobacteraceae</taxon>
        <taxon>Sinisalibacter</taxon>
    </lineage>
</organism>